<dbReference type="GO" id="GO:0006508">
    <property type="term" value="P:proteolysis"/>
    <property type="evidence" value="ECO:0007669"/>
    <property type="project" value="InterPro"/>
</dbReference>
<feature type="non-terminal residue" evidence="2">
    <location>
        <position position="1"/>
    </location>
</feature>
<feature type="domain" description="Peptidase C14 caspase" evidence="1">
    <location>
        <begin position="13"/>
        <end position="193"/>
    </location>
</feature>
<protein>
    <submittedName>
        <fullName evidence="2">Caspase family protein</fullName>
    </submittedName>
</protein>
<reference evidence="2" key="1">
    <citation type="submission" date="2020-10" db="EMBL/GenBank/DDBJ databases">
        <authorList>
            <person name="Gilroy R."/>
        </authorList>
    </citation>
    <scope>NUCLEOTIDE SEQUENCE</scope>
    <source>
        <strain evidence="2">14700</strain>
    </source>
</reference>
<evidence type="ECO:0000313" key="2">
    <source>
        <dbReference type="EMBL" id="MBO8468591.1"/>
    </source>
</evidence>
<name>A0A9D9IAC9_9SPIO</name>
<dbReference type="GO" id="GO:0004197">
    <property type="term" value="F:cysteine-type endopeptidase activity"/>
    <property type="evidence" value="ECO:0007669"/>
    <property type="project" value="InterPro"/>
</dbReference>
<gene>
    <name evidence="2" type="ORF">IAA72_02250</name>
</gene>
<sequence length="207" mass="22851">DDIISTLLNLDTVSGDLIIFHYSGHGESSGALVPDIDTSSRLKPEDLLDTLKLIDGKKCLFIDSCYSGSFIEDSSKLENGEKFDEDGNLIADGFASSLIAAIENAFKGEAENTEIWALTAATDKQLSFDSWDNGMANQDKYGAFTYYLLEALGYDTEKDEAAIPVRRGNVTFYSLYSEIRKTMPVSLRREATPQVTLNPLDLVLFSF</sequence>
<dbReference type="Pfam" id="PF00656">
    <property type="entry name" value="Peptidase_C14"/>
    <property type="match status" value="1"/>
</dbReference>
<dbReference type="AlphaFoldDB" id="A0A9D9IAC9"/>
<dbReference type="Gene3D" id="3.40.50.1460">
    <property type="match status" value="1"/>
</dbReference>
<organism evidence="2 3">
    <name type="scientific">Candidatus Ornithospirochaeta stercoravium</name>
    <dbReference type="NCBI Taxonomy" id="2840897"/>
    <lineage>
        <taxon>Bacteria</taxon>
        <taxon>Pseudomonadati</taxon>
        <taxon>Spirochaetota</taxon>
        <taxon>Spirochaetia</taxon>
        <taxon>Spirochaetales</taxon>
        <taxon>Spirochaetaceae</taxon>
        <taxon>Spirochaetaceae incertae sedis</taxon>
        <taxon>Candidatus Ornithospirochaeta</taxon>
    </lineage>
</organism>
<dbReference type="EMBL" id="JADIMF010000033">
    <property type="protein sequence ID" value="MBO8468591.1"/>
    <property type="molecule type" value="Genomic_DNA"/>
</dbReference>
<evidence type="ECO:0000259" key="1">
    <source>
        <dbReference type="Pfam" id="PF00656"/>
    </source>
</evidence>
<evidence type="ECO:0000313" key="3">
    <source>
        <dbReference type="Proteomes" id="UP000810292"/>
    </source>
</evidence>
<accession>A0A9D9IAC9</accession>
<proteinExistence type="predicted"/>
<dbReference type="Proteomes" id="UP000810292">
    <property type="component" value="Unassembled WGS sequence"/>
</dbReference>
<reference evidence="2" key="2">
    <citation type="journal article" date="2021" name="PeerJ">
        <title>Extensive microbial diversity within the chicken gut microbiome revealed by metagenomics and culture.</title>
        <authorList>
            <person name="Gilroy R."/>
            <person name="Ravi A."/>
            <person name="Getino M."/>
            <person name="Pursley I."/>
            <person name="Horton D.L."/>
            <person name="Alikhan N.F."/>
            <person name="Baker D."/>
            <person name="Gharbi K."/>
            <person name="Hall N."/>
            <person name="Watson M."/>
            <person name="Adriaenssens E.M."/>
            <person name="Foster-Nyarko E."/>
            <person name="Jarju S."/>
            <person name="Secka A."/>
            <person name="Antonio M."/>
            <person name="Oren A."/>
            <person name="Chaudhuri R.R."/>
            <person name="La Ragione R."/>
            <person name="Hildebrand F."/>
            <person name="Pallen M.J."/>
        </authorList>
    </citation>
    <scope>NUCLEOTIDE SEQUENCE</scope>
    <source>
        <strain evidence="2">14700</strain>
    </source>
</reference>
<dbReference type="InterPro" id="IPR011600">
    <property type="entry name" value="Pept_C14_caspase"/>
</dbReference>
<comment type="caution">
    <text evidence="2">The sequence shown here is derived from an EMBL/GenBank/DDBJ whole genome shotgun (WGS) entry which is preliminary data.</text>
</comment>